<evidence type="ECO:0000313" key="6">
    <source>
        <dbReference type="EMBL" id="WVZ26560.1"/>
    </source>
</evidence>
<organism evidence="6 7">
    <name type="scientific">Vigna mungo</name>
    <name type="common">Black gram</name>
    <name type="synonym">Phaseolus mungo</name>
    <dbReference type="NCBI Taxonomy" id="3915"/>
    <lineage>
        <taxon>Eukaryota</taxon>
        <taxon>Viridiplantae</taxon>
        <taxon>Streptophyta</taxon>
        <taxon>Embryophyta</taxon>
        <taxon>Tracheophyta</taxon>
        <taxon>Spermatophyta</taxon>
        <taxon>Magnoliopsida</taxon>
        <taxon>eudicotyledons</taxon>
        <taxon>Gunneridae</taxon>
        <taxon>Pentapetalae</taxon>
        <taxon>rosids</taxon>
        <taxon>fabids</taxon>
        <taxon>Fabales</taxon>
        <taxon>Fabaceae</taxon>
        <taxon>Papilionoideae</taxon>
        <taxon>50 kb inversion clade</taxon>
        <taxon>NPAAA clade</taxon>
        <taxon>indigoferoid/millettioid clade</taxon>
        <taxon>Phaseoleae</taxon>
        <taxon>Vigna</taxon>
    </lineage>
</organism>
<dbReference type="GO" id="GO:0005634">
    <property type="term" value="C:nucleus"/>
    <property type="evidence" value="ECO:0007669"/>
    <property type="project" value="UniProtKB-SubCell"/>
</dbReference>
<keyword evidence="5" id="KW-0812">Transmembrane</keyword>
<dbReference type="EMBL" id="CP144700">
    <property type="protein sequence ID" value="WVZ26560.1"/>
    <property type="molecule type" value="Genomic_DNA"/>
</dbReference>
<comment type="subcellular location">
    <subcellularLocation>
        <location evidence="1">Nucleus</location>
    </subcellularLocation>
</comment>
<evidence type="ECO:0000256" key="3">
    <source>
        <dbReference type="ARBA" id="ARBA00023163"/>
    </source>
</evidence>
<keyword evidence="2" id="KW-0805">Transcription regulation</keyword>
<keyword evidence="3" id="KW-0804">Transcription</keyword>
<accession>A0AAQ3PG33</accession>
<gene>
    <name evidence="6" type="ORF">V8G54_005104</name>
</gene>
<keyword evidence="7" id="KW-1185">Reference proteome</keyword>
<evidence type="ECO:0000256" key="5">
    <source>
        <dbReference type="SAM" id="Phobius"/>
    </source>
</evidence>
<dbReference type="InterPro" id="IPR044549">
    <property type="entry name" value="bHLH_AtIBH1-like"/>
</dbReference>
<evidence type="ECO:0000256" key="4">
    <source>
        <dbReference type="ARBA" id="ARBA00023242"/>
    </source>
</evidence>
<evidence type="ECO:0000256" key="2">
    <source>
        <dbReference type="ARBA" id="ARBA00023015"/>
    </source>
</evidence>
<feature type="transmembrane region" description="Helical" evidence="5">
    <location>
        <begin position="6"/>
        <end position="34"/>
    </location>
</feature>
<dbReference type="Proteomes" id="UP001374535">
    <property type="component" value="Chromosome 1"/>
</dbReference>
<proteinExistence type="predicted"/>
<protein>
    <recommendedName>
        <fullName evidence="8">BHLH domain-containing protein</fullName>
    </recommendedName>
</protein>
<dbReference type="PANTHER" id="PTHR33124:SF9">
    <property type="entry name" value="TRANSCRIPTION FACTOR"/>
    <property type="match status" value="1"/>
</dbReference>
<name>A0AAQ3PG33_VIGMU</name>
<keyword evidence="5" id="KW-0472">Membrane</keyword>
<keyword evidence="4" id="KW-0539">Nucleus</keyword>
<evidence type="ECO:0000313" key="7">
    <source>
        <dbReference type="Proteomes" id="UP001374535"/>
    </source>
</evidence>
<evidence type="ECO:0000256" key="1">
    <source>
        <dbReference type="ARBA" id="ARBA00004123"/>
    </source>
</evidence>
<dbReference type="CDD" id="cd11444">
    <property type="entry name" value="bHLH_AtIBH1_like"/>
    <property type="match status" value="1"/>
</dbReference>
<keyword evidence="5" id="KW-1133">Transmembrane helix</keyword>
<evidence type="ECO:0008006" key="8">
    <source>
        <dbReference type="Google" id="ProtNLM"/>
    </source>
</evidence>
<reference evidence="6 7" key="1">
    <citation type="journal article" date="2023" name="Life. Sci Alliance">
        <title>Evolutionary insights into 3D genome organization and epigenetic landscape of Vigna mungo.</title>
        <authorList>
            <person name="Junaid A."/>
            <person name="Singh B."/>
            <person name="Bhatia S."/>
        </authorList>
    </citation>
    <scope>NUCLEOTIDE SEQUENCE [LARGE SCALE GENOMIC DNA]</scope>
    <source>
        <strain evidence="6">Urdbean</strain>
    </source>
</reference>
<dbReference type="GO" id="GO:0006355">
    <property type="term" value="P:regulation of DNA-templated transcription"/>
    <property type="evidence" value="ECO:0007669"/>
    <property type="project" value="InterPro"/>
</dbReference>
<dbReference type="AlphaFoldDB" id="A0AAQ3PG33"/>
<sequence length="108" mass="12850">MPFSSTSIIVFFFPFFLFFHLNKSIIFISIFFLWDTKLMGCRDMRKVKWGKRRRRQEGVERRMKKLQRLVPGGAGMNPDRLFLKTAEHILKLRIQLNVLQALSKVFNA</sequence>
<dbReference type="PANTHER" id="PTHR33124">
    <property type="entry name" value="TRANSCRIPTION FACTOR IBH1-LIKE 1"/>
    <property type="match status" value="1"/>
</dbReference>
<dbReference type="InterPro" id="IPR044660">
    <property type="entry name" value="IBH1-like"/>
</dbReference>